<reference evidence="4" key="2">
    <citation type="submission" date="2017-06" db="EMBL/GenBank/DDBJ databases">
        <title>The pomegranate genome and the genomics of punicalagin biosynthesis.</title>
        <authorList>
            <person name="Xu C."/>
        </authorList>
    </citation>
    <scope>NUCLEOTIDE SEQUENCE [LARGE SCALE GENOMIC DNA]</scope>
    <source>
        <tissue evidence="4">Fresh leaf</tissue>
    </source>
</reference>
<feature type="repeat" description="ANK" evidence="1">
    <location>
        <begin position="80"/>
        <end position="107"/>
    </location>
</feature>
<dbReference type="PANTHER" id="PTHR24128:SF24">
    <property type="entry name" value="ANKYRIN REPEAT PROTEIN"/>
    <property type="match status" value="1"/>
</dbReference>
<comment type="caution">
    <text evidence="4">The sequence shown here is derived from an EMBL/GenBank/DDBJ whole genome shotgun (WGS) entry which is preliminary data.</text>
</comment>
<dbReference type="Gene3D" id="1.25.40.20">
    <property type="entry name" value="Ankyrin repeat-containing domain"/>
    <property type="match status" value="1"/>
</dbReference>
<dbReference type="EMBL" id="PGOL01001890">
    <property type="protein sequence ID" value="PKI52894.1"/>
    <property type="molecule type" value="Genomic_DNA"/>
</dbReference>
<keyword evidence="2" id="KW-0812">Transmembrane</keyword>
<keyword evidence="2" id="KW-0472">Membrane</keyword>
<dbReference type="Pfam" id="PF12796">
    <property type="entry name" value="Ank_2"/>
    <property type="match status" value="2"/>
</dbReference>
<evidence type="ECO:0000256" key="1">
    <source>
        <dbReference type="PROSITE-ProRule" id="PRU00023"/>
    </source>
</evidence>
<dbReference type="AlphaFoldDB" id="A0A218X6R6"/>
<dbReference type="Proteomes" id="UP000197138">
    <property type="component" value="Unassembled WGS sequence"/>
</dbReference>
<feature type="transmembrane region" description="Helical" evidence="2">
    <location>
        <begin position="358"/>
        <end position="377"/>
    </location>
</feature>
<keyword evidence="1" id="KW-0040">ANK repeat</keyword>
<feature type="transmembrane region" description="Helical" evidence="2">
    <location>
        <begin position="303"/>
        <end position="320"/>
    </location>
</feature>
<feature type="transmembrane region" description="Helical" evidence="2">
    <location>
        <begin position="422"/>
        <end position="440"/>
    </location>
</feature>
<reference evidence="6" key="1">
    <citation type="journal article" date="2017" name="Plant J.">
        <title>The pomegranate (Punica granatum L.) genome and the genomics of punicalagin biosynthesis.</title>
        <authorList>
            <person name="Qin G."/>
            <person name="Xu C."/>
            <person name="Ming R."/>
            <person name="Tang H."/>
            <person name="Guyot R."/>
            <person name="Kramer E.M."/>
            <person name="Hu Y."/>
            <person name="Yi X."/>
            <person name="Qi Y."/>
            <person name="Xu X."/>
            <person name="Gao Z."/>
            <person name="Pan H."/>
            <person name="Jian J."/>
            <person name="Tian Y."/>
            <person name="Yue Z."/>
            <person name="Xu Y."/>
        </authorList>
    </citation>
    <scope>NUCLEOTIDE SEQUENCE [LARGE SCALE GENOMIC DNA]</scope>
    <source>
        <strain evidence="6">cv. Dabenzi</strain>
    </source>
</reference>
<evidence type="ECO:0000256" key="2">
    <source>
        <dbReference type="SAM" id="Phobius"/>
    </source>
</evidence>
<protein>
    <recommendedName>
        <fullName evidence="3">PGG domain-containing protein</fullName>
    </recommendedName>
</protein>
<dbReference type="PROSITE" id="PS50297">
    <property type="entry name" value="ANK_REP_REGION"/>
    <property type="match status" value="2"/>
</dbReference>
<accession>A0A218X6R6</accession>
<keyword evidence="7" id="KW-1185">Reference proteome</keyword>
<dbReference type="PANTHER" id="PTHR24128">
    <property type="entry name" value="HOMEOBOX PROTEIN WARIAI"/>
    <property type="match status" value="1"/>
</dbReference>
<dbReference type="EMBL" id="MTKT01002229">
    <property type="protein sequence ID" value="OWM80386.1"/>
    <property type="molecule type" value="Genomic_DNA"/>
</dbReference>
<organism evidence="4 6">
    <name type="scientific">Punica granatum</name>
    <name type="common">Pomegranate</name>
    <dbReference type="NCBI Taxonomy" id="22663"/>
    <lineage>
        <taxon>Eukaryota</taxon>
        <taxon>Viridiplantae</taxon>
        <taxon>Streptophyta</taxon>
        <taxon>Embryophyta</taxon>
        <taxon>Tracheophyta</taxon>
        <taxon>Spermatophyta</taxon>
        <taxon>Magnoliopsida</taxon>
        <taxon>eudicotyledons</taxon>
        <taxon>Gunneridae</taxon>
        <taxon>Pentapetalae</taxon>
        <taxon>rosids</taxon>
        <taxon>malvids</taxon>
        <taxon>Myrtales</taxon>
        <taxon>Lythraceae</taxon>
        <taxon>Punica</taxon>
    </lineage>
</organism>
<dbReference type="SUPFAM" id="SSF48403">
    <property type="entry name" value="Ankyrin repeat"/>
    <property type="match status" value="1"/>
</dbReference>
<dbReference type="GeneID" id="116194743"/>
<dbReference type="STRING" id="22663.A0A218X6R6"/>
<dbReference type="Pfam" id="PF13962">
    <property type="entry name" value="PGG"/>
    <property type="match status" value="1"/>
</dbReference>
<evidence type="ECO:0000313" key="7">
    <source>
        <dbReference type="Proteomes" id="UP000233551"/>
    </source>
</evidence>
<evidence type="ECO:0000313" key="4">
    <source>
        <dbReference type="EMBL" id="OWM80386.1"/>
    </source>
</evidence>
<evidence type="ECO:0000313" key="5">
    <source>
        <dbReference type="EMBL" id="PKI52894.1"/>
    </source>
</evidence>
<name>A0A218X6R6_PUNGR</name>
<dbReference type="OrthoDB" id="674805at2759"/>
<feature type="repeat" description="ANK" evidence="1">
    <location>
        <begin position="187"/>
        <end position="210"/>
    </location>
</feature>
<reference evidence="5 7" key="3">
    <citation type="submission" date="2017-11" db="EMBL/GenBank/DDBJ databases">
        <title>De-novo sequencing of pomegranate (Punica granatum L.) genome.</title>
        <authorList>
            <person name="Akparov Z."/>
            <person name="Amiraslanov A."/>
            <person name="Hajiyeva S."/>
            <person name="Abbasov M."/>
            <person name="Kaur K."/>
            <person name="Hamwieh A."/>
            <person name="Solovyev V."/>
            <person name="Salamov A."/>
            <person name="Braich B."/>
            <person name="Kosarev P."/>
            <person name="Mahmoud A."/>
            <person name="Hajiyev E."/>
            <person name="Babayeva S."/>
            <person name="Izzatullayeva V."/>
            <person name="Mammadov A."/>
            <person name="Mammadov A."/>
            <person name="Sharifova S."/>
            <person name="Ojaghi J."/>
            <person name="Eynullazada K."/>
            <person name="Bayramov B."/>
            <person name="Abdulazimova A."/>
            <person name="Shahmuradov I."/>
        </authorList>
    </citation>
    <scope>NUCLEOTIDE SEQUENCE [LARGE SCALE GENOMIC DNA]</scope>
    <source>
        <strain evidence="5">AG2017</strain>
        <strain evidence="7">cv. AG2017</strain>
        <tissue evidence="5">Leaf</tissue>
    </source>
</reference>
<evidence type="ECO:0000313" key="6">
    <source>
        <dbReference type="Proteomes" id="UP000197138"/>
    </source>
</evidence>
<gene>
    <name evidence="4" type="ORF">CDL15_Pgr019666</name>
    <name evidence="5" type="ORF">CRG98_026725</name>
</gene>
<dbReference type="InterPro" id="IPR002110">
    <property type="entry name" value="Ankyrin_rpt"/>
</dbReference>
<dbReference type="PROSITE" id="PS50088">
    <property type="entry name" value="ANK_REPEAT"/>
    <property type="match status" value="2"/>
</dbReference>
<dbReference type="InterPro" id="IPR026961">
    <property type="entry name" value="PGG_dom"/>
</dbReference>
<evidence type="ECO:0000259" key="3">
    <source>
        <dbReference type="Pfam" id="PF13962"/>
    </source>
</evidence>
<dbReference type="InterPro" id="IPR036770">
    <property type="entry name" value="Ankyrin_rpt-contain_sf"/>
</dbReference>
<dbReference type="SMART" id="SM00248">
    <property type="entry name" value="ANK"/>
    <property type="match status" value="5"/>
</dbReference>
<sequence>MDDRLHGAAERGDIEMLYILLRENPHILDPIDMVPFVDTPLHIAASSGDHKRAYSSHGRAEFIVEMAVLKPSFARKLNPEGHTPMHLALLNGHWKTVRALMTLDAELIRVRGRGGKTPLHVAAEVAPTELLAELLYVCPTSVEDVTAQWQTAVHIAVEAKNFESFAVLLGWLFRVERENLLNWKDMDGNTTLHIATRTNQIQVVKRLVKHINDDIKNFIGETALAIHEKDNGLHRSEEIGRLLREAKMGHFVFPLYRKGWYLTGKFRLGEYLRHELPELELWKRRIKRTFGNTAIGNARSREVIVVIAILVATATYQGILNPPGGFWQDSGTTDMVVNISSNTAEHSAGQMVMNGASLSNYILLNSIAFAVSVCLIIACMPADILFGTYLMITMTLLLYTYQYALSSILPPEHSQMELRVEIYIVYASIVAAAIVIFRILSSQNSFAVLKLDTAERGHRGQLVGSDEDENRRSNQHGS</sequence>
<keyword evidence="2" id="KW-1133">Transmembrane helix</keyword>
<feature type="domain" description="PGG" evidence="3">
    <location>
        <begin position="299"/>
        <end position="384"/>
    </location>
</feature>
<dbReference type="Proteomes" id="UP000233551">
    <property type="component" value="Unassembled WGS sequence"/>
</dbReference>
<feature type="transmembrane region" description="Helical" evidence="2">
    <location>
        <begin position="384"/>
        <end position="402"/>
    </location>
</feature>
<proteinExistence type="predicted"/>